<organism evidence="1">
    <name type="scientific">Glycine soja</name>
    <name type="common">Wild soybean</name>
    <dbReference type="NCBI Taxonomy" id="3848"/>
    <lineage>
        <taxon>Eukaryota</taxon>
        <taxon>Viridiplantae</taxon>
        <taxon>Streptophyta</taxon>
        <taxon>Embryophyta</taxon>
        <taxon>Tracheophyta</taxon>
        <taxon>Spermatophyta</taxon>
        <taxon>Magnoliopsida</taxon>
        <taxon>eudicotyledons</taxon>
        <taxon>Gunneridae</taxon>
        <taxon>Pentapetalae</taxon>
        <taxon>rosids</taxon>
        <taxon>fabids</taxon>
        <taxon>Fabales</taxon>
        <taxon>Fabaceae</taxon>
        <taxon>Papilionoideae</taxon>
        <taxon>50 kb inversion clade</taxon>
        <taxon>NPAAA clade</taxon>
        <taxon>indigoferoid/millettioid clade</taxon>
        <taxon>Phaseoleae</taxon>
        <taxon>Glycine</taxon>
        <taxon>Glycine subgen. Soja</taxon>
    </lineage>
</organism>
<sequence>MSQDEIFGIPHNPQRNIFAPSPHQARLRLALDLSPSLVHNSPSSQLAALPFPHLLAPFHHPFHVHCYLNLNPTPKIALAFLKWITYKQGYKHTPSS</sequence>
<evidence type="ECO:0000313" key="1">
    <source>
        <dbReference type="EMBL" id="KHN13976.1"/>
    </source>
</evidence>
<dbReference type="AlphaFoldDB" id="A0A0B2PXB4"/>
<proteinExistence type="predicted"/>
<dbReference type="Proteomes" id="UP000053555">
    <property type="component" value="Unassembled WGS sequence"/>
</dbReference>
<dbReference type="EMBL" id="KN661994">
    <property type="protein sequence ID" value="KHN13976.1"/>
    <property type="molecule type" value="Genomic_DNA"/>
</dbReference>
<reference evidence="1" key="1">
    <citation type="submission" date="2014-07" db="EMBL/GenBank/DDBJ databases">
        <title>Identification of a novel salt tolerance gene in wild soybean by whole-genome sequencing.</title>
        <authorList>
            <person name="Lam H.-M."/>
            <person name="Qi X."/>
            <person name="Li M.-W."/>
            <person name="Liu X."/>
            <person name="Xie M."/>
            <person name="Ni M."/>
            <person name="Xu X."/>
        </authorList>
    </citation>
    <scope>NUCLEOTIDE SEQUENCE [LARGE SCALE GENOMIC DNA]</scope>
    <source>
        <tissue evidence="1">Root</tissue>
    </source>
</reference>
<gene>
    <name evidence="1" type="ORF">glysoja_024993</name>
</gene>
<protein>
    <submittedName>
        <fullName evidence="1">Uncharacterized protein</fullName>
    </submittedName>
</protein>
<name>A0A0B2PXB4_GLYSO</name>
<accession>A0A0B2PXB4</accession>